<comment type="caution">
    <text evidence="1">The sequence shown here is derived from an EMBL/GenBank/DDBJ whole genome shotgun (WGS) entry which is preliminary data.</text>
</comment>
<proteinExistence type="predicted"/>
<name>A0ACB8TSC2_9APHY</name>
<gene>
    <name evidence="1" type="ORF">BDY19DRAFT_909392</name>
</gene>
<protein>
    <submittedName>
        <fullName evidence="1">FAD binding domain-containing protein</fullName>
    </submittedName>
</protein>
<sequence length="563" mass="61777">MPSIPFDTPILIVGGGPCGLVLALTLAQSGTAFRIIEKEATFHTAQRGTGIQPRSLELFKFLGVLLDIWEGSRLTKYSAIYKMPEGREIATLIDIAPYGDPTPDVPFRTHRNIGQCHTEEILREHLAKYNVSLKRGTELISFSQDGEGITAEVIHRVGDKEETKAIRAQYLVDAGGARSVIRKQLGIPFVGETKEAMRMISTDIQVTGISAERWHQWGDQSSKVVRLISTEYPGFFTLMVGGKDADFATLATSHEALLKFVYEVTNRSPDELQFGETRSFSEFRPNIRLADRYSEGHVFLVGDAAHLNLAWKLSLVVKHHAPPSLLDSYNAERRPVAKDVLSMSSEFMKKTLAFKAGDNPTFAQRPKTLHQLGVNYRFSELVIDEQSPDRTSNTVSAAYRPEDPSVLRAGDRAPDAPGLVPVQLAFGDTNNNVKVKLGETSTTLFDTFKPVRHTALVFVGGMDLVDVTETVKVLRAAPEGTVHVVFVLPKDDTTPGALSGISLSGGVEVLIDVENHAHTFYPPATHGFPVVIVRPDGFVGAVVNGKEGVLRYLHVVFGDHLSL</sequence>
<dbReference type="EMBL" id="MU274936">
    <property type="protein sequence ID" value="KAI0084950.1"/>
    <property type="molecule type" value="Genomic_DNA"/>
</dbReference>
<reference evidence="1" key="1">
    <citation type="journal article" date="2021" name="Environ. Microbiol.">
        <title>Gene family expansions and transcriptome signatures uncover fungal adaptations to wood decay.</title>
        <authorList>
            <person name="Hage H."/>
            <person name="Miyauchi S."/>
            <person name="Viragh M."/>
            <person name="Drula E."/>
            <person name="Min B."/>
            <person name="Chaduli D."/>
            <person name="Navarro D."/>
            <person name="Favel A."/>
            <person name="Norest M."/>
            <person name="Lesage-Meessen L."/>
            <person name="Balint B."/>
            <person name="Merenyi Z."/>
            <person name="de Eugenio L."/>
            <person name="Morin E."/>
            <person name="Martinez A.T."/>
            <person name="Baldrian P."/>
            <person name="Stursova M."/>
            <person name="Martinez M.J."/>
            <person name="Novotny C."/>
            <person name="Magnuson J.K."/>
            <person name="Spatafora J.W."/>
            <person name="Maurice S."/>
            <person name="Pangilinan J."/>
            <person name="Andreopoulos W."/>
            <person name="LaButti K."/>
            <person name="Hundley H."/>
            <person name="Na H."/>
            <person name="Kuo A."/>
            <person name="Barry K."/>
            <person name="Lipzen A."/>
            <person name="Henrissat B."/>
            <person name="Riley R."/>
            <person name="Ahrendt S."/>
            <person name="Nagy L.G."/>
            <person name="Grigoriev I.V."/>
            <person name="Martin F."/>
            <person name="Rosso M.N."/>
        </authorList>
    </citation>
    <scope>NUCLEOTIDE SEQUENCE</scope>
    <source>
        <strain evidence="1">CBS 384.51</strain>
    </source>
</reference>
<organism evidence="1 2">
    <name type="scientific">Irpex rosettiformis</name>
    <dbReference type="NCBI Taxonomy" id="378272"/>
    <lineage>
        <taxon>Eukaryota</taxon>
        <taxon>Fungi</taxon>
        <taxon>Dikarya</taxon>
        <taxon>Basidiomycota</taxon>
        <taxon>Agaricomycotina</taxon>
        <taxon>Agaricomycetes</taxon>
        <taxon>Polyporales</taxon>
        <taxon>Irpicaceae</taxon>
        <taxon>Irpex</taxon>
    </lineage>
</organism>
<dbReference type="Proteomes" id="UP001055072">
    <property type="component" value="Unassembled WGS sequence"/>
</dbReference>
<evidence type="ECO:0000313" key="1">
    <source>
        <dbReference type="EMBL" id="KAI0084950.1"/>
    </source>
</evidence>
<accession>A0ACB8TSC2</accession>
<evidence type="ECO:0000313" key="2">
    <source>
        <dbReference type="Proteomes" id="UP001055072"/>
    </source>
</evidence>
<keyword evidence="2" id="KW-1185">Reference proteome</keyword>